<feature type="domain" description="DUF4116" evidence="1">
    <location>
        <begin position="487"/>
        <end position="533"/>
    </location>
</feature>
<feature type="domain" description="DUF4116" evidence="1">
    <location>
        <begin position="436"/>
        <end position="483"/>
    </location>
</feature>
<evidence type="ECO:0000313" key="3">
    <source>
        <dbReference type="Proteomes" id="UP000816034"/>
    </source>
</evidence>
<proteinExistence type="predicted"/>
<sequence length="611" mass="70174">MKRRKEEETDSSDQWSFIHSSEFSSTTGKHVKLTNIYRDGANKICRKDETESSCLKIILYDFCKTNPMENNDMLKSLQLKLKMKFQNQVKGFVKWFRAKEAFMAKDLHRTIPIEFLDCQEVVLHLLENISVLDEVKYFPNNHFPSWVLNCVEEHEMDSRWKHCKAAIMRAIAFKVVNVFNFATRSVLMGFKQDLVYFLLQYNCCPYEFRDDEEIMLEIVQRNGWFLEYASLALKHNKRVVLAAVKQRGCTLIHASHTLRDDREVVLNAIQQDGYALSFASPSILNHDLDIILMAVQQYGSALKFVPEKFRRMKQVVFHAVQSEGTALAHAYIDLQNDYDIVLAAVKQNGFALRWASTNMKNNYEIVSAAVQTNSEALNYASRTLQDNFEIVEKAVSAFGTSLEFASSSLRSNLSLCLTAVKQDGYSLRSVDRFRNNFEVVLNAVKQNGMALQMASPELQNNFEIVLTAVRQRGAALCFASPALCDNVEIVKEAVKTYGKAIHYASSRLRGDRDVILAALQQDGDAFDYIDLQLQHDEHIYIQAIRNSGHLQNKTILQSMDRTSFNVLKQARLEHEYHDCHIPLGHLISTPIQLCKQETTLTDEYSEEMWWS</sequence>
<dbReference type="InterPro" id="IPR025197">
    <property type="entry name" value="DUF4116"/>
</dbReference>
<protein>
    <recommendedName>
        <fullName evidence="1">DUF4116 domain-containing protein</fullName>
    </recommendedName>
</protein>
<feature type="domain" description="DUF4116" evidence="1">
    <location>
        <begin position="387"/>
        <end position="431"/>
    </location>
</feature>
<feature type="domain" description="DUF4116" evidence="1">
    <location>
        <begin position="236"/>
        <end position="283"/>
    </location>
</feature>
<dbReference type="Pfam" id="PF13475">
    <property type="entry name" value="DUF4116"/>
    <property type="match status" value="6"/>
</dbReference>
<dbReference type="AlphaFoldDB" id="A0AA88GQU8"/>
<evidence type="ECO:0000259" key="1">
    <source>
        <dbReference type="Pfam" id="PF13475"/>
    </source>
</evidence>
<reference evidence="2 3" key="1">
    <citation type="journal article" date="2018" name="BMC Genomics">
        <title>The genome of Naegleria lovaniensis, the basis for a comparative approach to unravel pathogenicity factors of the human pathogenic amoeba N. fowleri.</title>
        <authorList>
            <person name="Liechti N."/>
            <person name="Schurch N."/>
            <person name="Bruggmann R."/>
            <person name="Wittwer M."/>
        </authorList>
    </citation>
    <scope>NUCLEOTIDE SEQUENCE [LARGE SCALE GENOMIC DNA]</scope>
    <source>
        <strain evidence="2 3">ATCC 30569</strain>
    </source>
</reference>
<feature type="domain" description="DUF4116" evidence="1">
    <location>
        <begin position="337"/>
        <end position="384"/>
    </location>
</feature>
<dbReference type="GeneID" id="68098067"/>
<evidence type="ECO:0000313" key="2">
    <source>
        <dbReference type="EMBL" id="KAG2382410.1"/>
    </source>
</evidence>
<accession>A0AA88GQU8</accession>
<dbReference type="Proteomes" id="UP000816034">
    <property type="component" value="Unassembled WGS sequence"/>
</dbReference>
<name>A0AA88GQU8_NAELO</name>
<keyword evidence="3" id="KW-1185">Reference proteome</keyword>
<dbReference type="EMBL" id="PYSW02000024">
    <property type="protein sequence ID" value="KAG2382410.1"/>
    <property type="molecule type" value="Genomic_DNA"/>
</dbReference>
<gene>
    <name evidence="2" type="ORF">C9374_005612</name>
</gene>
<comment type="caution">
    <text evidence="2">The sequence shown here is derived from an EMBL/GenBank/DDBJ whole genome shotgun (WGS) entry which is preliminary data.</text>
</comment>
<feature type="domain" description="DUF4116" evidence="1">
    <location>
        <begin position="201"/>
        <end position="233"/>
    </location>
</feature>
<organism evidence="2 3">
    <name type="scientific">Naegleria lovaniensis</name>
    <name type="common">Amoeba</name>
    <dbReference type="NCBI Taxonomy" id="51637"/>
    <lineage>
        <taxon>Eukaryota</taxon>
        <taxon>Discoba</taxon>
        <taxon>Heterolobosea</taxon>
        <taxon>Tetramitia</taxon>
        <taxon>Eutetramitia</taxon>
        <taxon>Vahlkampfiidae</taxon>
        <taxon>Naegleria</taxon>
    </lineage>
</organism>
<dbReference type="RefSeq" id="XP_044548089.1">
    <property type="nucleotide sequence ID" value="XM_044695382.1"/>
</dbReference>